<evidence type="ECO:0000256" key="1">
    <source>
        <dbReference type="SAM" id="Phobius"/>
    </source>
</evidence>
<keyword evidence="1" id="KW-1133">Transmembrane helix</keyword>
<protein>
    <submittedName>
        <fullName evidence="2">Uncharacterized protein</fullName>
    </submittedName>
</protein>
<keyword evidence="1" id="KW-0812">Transmembrane</keyword>
<sequence>MFLKVTYDHVSYSYLKSYKSWSEKKVLFFHFIRFVFRLIVIFISLIFIKYTHNYF</sequence>
<proteinExistence type="predicted"/>
<organism evidence="2">
    <name type="scientific">Anguilla anguilla</name>
    <name type="common">European freshwater eel</name>
    <name type="synonym">Muraena anguilla</name>
    <dbReference type="NCBI Taxonomy" id="7936"/>
    <lineage>
        <taxon>Eukaryota</taxon>
        <taxon>Metazoa</taxon>
        <taxon>Chordata</taxon>
        <taxon>Craniata</taxon>
        <taxon>Vertebrata</taxon>
        <taxon>Euteleostomi</taxon>
        <taxon>Actinopterygii</taxon>
        <taxon>Neopterygii</taxon>
        <taxon>Teleostei</taxon>
        <taxon>Anguilliformes</taxon>
        <taxon>Anguillidae</taxon>
        <taxon>Anguilla</taxon>
    </lineage>
</organism>
<reference evidence="2" key="1">
    <citation type="submission" date="2014-11" db="EMBL/GenBank/DDBJ databases">
        <authorList>
            <person name="Amaro Gonzalez C."/>
        </authorList>
    </citation>
    <scope>NUCLEOTIDE SEQUENCE</scope>
</reference>
<reference evidence="2" key="2">
    <citation type="journal article" date="2015" name="Fish Shellfish Immunol.">
        <title>Early steps in the European eel (Anguilla anguilla)-Vibrio vulnificus interaction in the gills: Role of the RtxA13 toxin.</title>
        <authorList>
            <person name="Callol A."/>
            <person name="Pajuelo D."/>
            <person name="Ebbesson L."/>
            <person name="Teles M."/>
            <person name="MacKenzie S."/>
            <person name="Amaro C."/>
        </authorList>
    </citation>
    <scope>NUCLEOTIDE SEQUENCE</scope>
</reference>
<dbReference type="EMBL" id="GBXM01016346">
    <property type="protein sequence ID" value="JAH92231.1"/>
    <property type="molecule type" value="Transcribed_RNA"/>
</dbReference>
<accession>A0A0E9WPP5</accession>
<feature type="transmembrane region" description="Helical" evidence="1">
    <location>
        <begin position="26"/>
        <end position="48"/>
    </location>
</feature>
<dbReference type="AlphaFoldDB" id="A0A0E9WPP5"/>
<keyword evidence="1" id="KW-0472">Membrane</keyword>
<evidence type="ECO:0000313" key="2">
    <source>
        <dbReference type="EMBL" id="JAH92231.1"/>
    </source>
</evidence>
<name>A0A0E9WPP5_ANGAN</name>